<dbReference type="EMBL" id="QOIM01000028">
    <property type="protein sequence ID" value="RCG20255.1"/>
    <property type="molecule type" value="Genomic_DNA"/>
</dbReference>
<evidence type="ECO:0000313" key="3">
    <source>
        <dbReference type="Proteomes" id="UP000253507"/>
    </source>
</evidence>
<evidence type="ECO:0008006" key="4">
    <source>
        <dbReference type="Google" id="ProtNLM"/>
    </source>
</evidence>
<name>A0A367ERN0_9ACTN</name>
<keyword evidence="1" id="KW-1133">Transmembrane helix</keyword>
<evidence type="ECO:0000256" key="1">
    <source>
        <dbReference type="SAM" id="Phobius"/>
    </source>
</evidence>
<dbReference type="RefSeq" id="WP_114015132.1">
    <property type="nucleotide sequence ID" value="NZ_QOIM01000028.1"/>
</dbReference>
<evidence type="ECO:0000313" key="2">
    <source>
        <dbReference type="EMBL" id="RCG20255.1"/>
    </source>
</evidence>
<sequence length="122" mass="13847">MRPVRATAPAARQTAADINRIEGYLLLQAERGEAEAQAEAFAARMPWLTTGQRDEVVRLYTADRMALTRRVLHGLTERCAELREEYSARYLHLRRRVLARATLVLLLAIALVTCVCFLVRLP</sequence>
<dbReference type="Proteomes" id="UP000253507">
    <property type="component" value="Unassembled WGS sequence"/>
</dbReference>
<protein>
    <recommendedName>
        <fullName evidence="4">Cytochrome C oxidase subunit I</fullName>
    </recommendedName>
</protein>
<comment type="caution">
    <text evidence="2">The sequence shown here is derived from an EMBL/GenBank/DDBJ whole genome shotgun (WGS) entry which is preliminary data.</text>
</comment>
<proteinExistence type="predicted"/>
<gene>
    <name evidence="2" type="ORF">DQ392_09630</name>
</gene>
<dbReference type="OrthoDB" id="3855296at2"/>
<keyword evidence="1" id="KW-0472">Membrane</keyword>
<reference evidence="2 3" key="1">
    <citation type="submission" date="2018-06" db="EMBL/GenBank/DDBJ databases">
        <title>Streptomyces reniochalinae sp. nov. and Streptomyces diacarnus sp. nov. from marine sponges.</title>
        <authorList>
            <person name="Li L."/>
        </authorList>
    </citation>
    <scope>NUCLEOTIDE SEQUENCE [LARGE SCALE GENOMIC DNA]</scope>
    <source>
        <strain evidence="2 3">LHW50302</strain>
    </source>
</reference>
<organism evidence="2 3">
    <name type="scientific">Streptomyces reniochalinae</name>
    <dbReference type="NCBI Taxonomy" id="2250578"/>
    <lineage>
        <taxon>Bacteria</taxon>
        <taxon>Bacillati</taxon>
        <taxon>Actinomycetota</taxon>
        <taxon>Actinomycetes</taxon>
        <taxon>Kitasatosporales</taxon>
        <taxon>Streptomycetaceae</taxon>
        <taxon>Streptomyces</taxon>
    </lineage>
</organism>
<accession>A0A367ERN0</accession>
<dbReference type="AlphaFoldDB" id="A0A367ERN0"/>
<keyword evidence="1" id="KW-0812">Transmembrane</keyword>
<keyword evidence="3" id="KW-1185">Reference proteome</keyword>
<feature type="transmembrane region" description="Helical" evidence="1">
    <location>
        <begin position="97"/>
        <end position="121"/>
    </location>
</feature>